<dbReference type="OrthoDB" id="1975037at2"/>
<dbReference type="InterPro" id="IPR018060">
    <property type="entry name" value="HTH_AraC"/>
</dbReference>
<keyword evidence="4" id="KW-0472">Membrane</keyword>
<dbReference type="GO" id="GO:0043565">
    <property type="term" value="F:sequence-specific DNA binding"/>
    <property type="evidence" value="ECO:0007669"/>
    <property type="project" value="InterPro"/>
</dbReference>
<dbReference type="EMBL" id="VDCQ01000014">
    <property type="protein sequence ID" value="TNJ66015.1"/>
    <property type="molecule type" value="Genomic_DNA"/>
</dbReference>
<keyword evidence="4" id="KW-0812">Transmembrane</keyword>
<reference evidence="6 7" key="1">
    <citation type="submission" date="2019-05" db="EMBL/GenBank/DDBJ databases">
        <title>We sequenced the genome of Paenibacillus hemerocallicola KCTC 33185 for further insight into its adaptation and study the phylogeny of Paenibacillus.</title>
        <authorList>
            <person name="Narsing Rao M.P."/>
        </authorList>
    </citation>
    <scope>NUCLEOTIDE SEQUENCE [LARGE SCALE GENOMIC DNA]</scope>
    <source>
        <strain evidence="6 7">KCTC 33185</strain>
    </source>
</reference>
<evidence type="ECO:0000313" key="6">
    <source>
        <dbReference type="EMBL" id="TNJ66015.1"/>
    </source>
</evidence>
<dbReference type="SUPFAM" id="SSF46689">
    <property type="entry name" value="Homeodomain-like"/>
    <property type="match status" value="2"/>
</dbReference>
<accession>A0A5C4TAT2</accession>
<dbReference type="GO" id="GO:0003700">
    <property type="term" value="F:DNA-binding transcription factor activity"/>
    <property type="evidence" value="ECO:0007669"/>
    <property type="project" value="InterPro"/>
</dbReference>
<organism evidence="6 7">
    <name type="scientific">Paenibacillus hemerocallicola</name>
    <dbReference type="NCBI Taxonomy" id="1172614"/>
    <lineage>
        <taxon>Bacteria</taxon>
        <taxon>Bacillati</taxon>
        <taxon>Bacillota</taxon>
        <taxon>Bacilli</taxon>
        <taxon>Bacillales</taxon>
        <taxon>Paenibacillaceae</taxon>
        <taxon>Paenibacillus</taxon>
    </lineage>
</organism>
<sequence length="811" mass="92555">MYANMLSQVKMVVDLTRQRTLWTRSWLFVYDKVKGSASSAIPTCGCHRRIAMKSRRSKYFYKLIVYAICLITFPMAILGVFSYIHSSHTVQRKVNDGALQMLLQMQQRVEQSLRTADNALTQYSLQPSVLRLLTAEAENAGIGGSGRIEALQEGLRRIQLSDLGVADVQFIQLRDQWKVTYGGYEPFGPGDSEYKETYGGRPGSRWIIGERTIDLVKTLPIGAPEPAAVILFKVPYGGFGKYMFRHQELGEPFIVDDSLRVVAHTDHWTRVGTSATSMPYARQLLDSEADSGLFKTELEGEPYNVIFSKSAYNGWTYVSLLSVTEMTRESEAIKWVTLAASAIILLIGFAVSLLGANRLYGPIRRLYESVFRTEEEGGGRMPAGGEDELQLIGERVKAALQSETRMSRELKSQRGRLQHFFMLKLYLGQTDPVERDYYEASLRQSWNAMSVLVLQIDTLEGTGYAEKDKELLLFAVTNIVAEIMPQADRLLQPIVMGTSKVTLVGSPLADEQEYSAWLDGEAKRIRETVKHYLRLPVSIGVSSPFRSLHDAGRGYKEAGEALQYRIKLGHEAVVHIGDVRPDRSLAPEYPEKVKDELIEAVRMGEGDRARLLLERFAREVFAVPLSHRQYQMLMIALLTDLLRSLQEYEGVLQSLYEEEKALYDRLFEFKTSAEMTEWINLSVIKPAIRMLEERKNRQHRGITDELLRMIENEYDTPLTIEHCAFRIHYHPDYVRHVFRKEAGMPFSDFLARHRLQIAKSWLTGTEMRIAEIAEKLQYTNAQNFIRYFRKMEGMTPGQYRDARGSGSQERL</sequence>
<comment type="caution">
    <text evidence="6">The sequence shown here is derived from an EMBL/GenBank/DDBJ whole genome shotgun (WGS) entry which is preliminary data.</text>
</comment>
<feature type="domain" description="HTH araC/xylS-type" evidence="5">
    <location>
        <begin position="704"/>
        <end position="802"/>
    </location>
</feature>
<keyword evidence="1" id="KW-0805">Transcription regulation</keyword>
<protein>
    <submittedName>
        <fullName evidence="6">Helix-turn-helix domain-containing protein</fullName>
    </submittedName>
</protein>
<dbReference type="Gene3D" id="1.10.10.60">
    <property type="entry name" value="Homeodomain-like"/>
    <property type="match status" value="2"/>
</dbReference>
<evidence type="ECO:0000259" key="5">
    <source>
        <dbReference type="PROSITE" id="PS01124"/>
    </source>
</evidence>
<dbReference type="InterPro" id="IPR018062">
    <property type="entry name" value="HTH_AraC-typ_CS"/>
</dbReference>
<evidence type="ECO:0000256" key="2">
    <source>
        <dbReference type="ARBA" id="ARBA00023125"/>
    </source>
</evidence>
<dbReference type="InterPro" id="IPR009057">
    <property type="entry name" value="Homeodomain-like_sf"/>
</dbReference>
<keyword evidence="4" id="KW-1133">Transmembrane helix</keyword>
<dbReference type="Pfam" id="PF12833">
    <property type="entry name" value="HTH_18"/>
    <property type="match status" value="1"/>
</dbReference>
<dbReference type="SMART" id="SM00342">
    <property type="entry name" value="HTH_ARAC"/>
    <property type="match status" value="1"/>
</dbReference>
<evidence type="ECO:0000313" key="7">
    <source>
        <dbReference type="Proteomes" id="UP000307943"/>
    </source>
</evidence>
<keyword evidence="2" id="KW-0238">DNA-binding</keyword>
<dbReference type="Proteomes" id="UP000307943">
    <property type="component" value="Unassembled WGS sequence"/>
</dbReference>
<dbReference type="PANTHER" id="PTHR43280">
    <property type="entry name" value="ARAC-FAMILY TRANSCRIPTIONAL REGULATOR"/>
    <property type="match status" value="1"/>
</dbReference>
<gene>
    <name evidence="6" type="ORF">FE784_12635</name>
</gene>
<keyword evidence="7" id="KW-1185">Reference proteome</keyword>
<dbReference type="Pfam" id="PF17853">
    <property type="entry name" value="GGDEF_2"/>
    <property type="match status" value="1"/>
</dbReference>
<feature type="transmembrane region" description="Helical" evidence="4">
    <location>
        <begin position="335"/>
        <end position="356"/>
    </location>
</feature>
<keyword evidence="3" id="KW-0804">Transcription</keyword>
<dbReference type="InterPro" id="IPR041522">
    <property type="entry name" value="CdaR_GGDEF"/>
</dbReference>
<dbReference type="PANTHER" id="PTHR43280:SF10">
    <property type="entry name" value="REGULATORY PROTEIN POCR"/>
    <property type="match status" value="1"/>
</dbReference>
<feature type="transmembrane region" description="Helical" evidence="4">
    <location>
        <begin position="59"/>
        <end position="84"/>
    </location>
</feature>
<name>A0A5C4TAT2_9BACL</name>
<dbReference type="AlphaFoldDB" id="A0A5C4TAT2"/>
<evidence type="ECO:0000256" key="4">
    <source>
        <dbReference type="SAM" id="Phobius"/>
    </source>
</evidence>
<proteinExistence type="predicted"/>
<dbReference type="PROSITE" id="PS01124">
    <property type="entry name" value="HTH_ARAC_FAMILY_2"/>
    <property type="match status" value="1"/>
</dbReference>
<evidence type="ECO:0000256" key="1">
    <source>
        <dbReference type="ARBA" id="ARBA00023015"/>
    </source>
</evidence>
<dbReference type="PROSITE" id="PS00041">
    <property type="entry name" value="HTH_ARAC_FAMILY_1"/>
    <property type="match status" value="1"/>
</dbReference>
<evidence type="ECO:0000256" key="3">
    <source>
        <dbReference type="ARBA" id="ARBA00023163"/>
    </source>
</evidence>